<evidence type="ECO:0008006" key="3">
    <source>
        <dbReference type="Google" id="ProtNLM"/>
    </source>
</evidence>
<name>A0A4R6C1T4_9STAP</name>
<dbReference type="Proteomes" id="UP000294865">
    <property type="component" value="Unassembled WGS sequence"/>
</dbReference>
<accession>A0A4R6C1T4</accession>
<organism evidence="1 2">
    <name type="scientific">Macrococcoides canis</name>
    <dbReference type="NCBI Taxonomy" id="1855823"/>
    <lineage>
        <taxon>Bacteria</taxon>
        <taxon>Bacillati</taxon>
        <taxon>Bacillota</taxon>
        <taxon>Bacilli</taxon>
        <taxon>Bacillales</taxon>
        <taxon>Staphylococcaceae</taxon>
        <taxon>Macrococcoides</taxon>
    </lineage>
</organism>
<dbReference type="EMBL" id="SDQG01000009">
    <property type="protein sequence ID" value="TDM15171.1"/>
    <property type="molecule type" value="Genomic_DNA"/>
</dbReference>
<sequence>MNKNDANMKKWMEENIIRGMDAHKITGQSRTAFVSSCNRGIIKPFVTLNLNSESTKPTHLYLKRDLLAYKDHLEQKKKK</sequence>
<dbReference type="AlphaFoldDB" id="A0A4R6C1T4"/>
<gene>
    <name evidence="1" type="ORF">ETI04_10710</name>
</gene>
<dbReference type="RefSeq" id="WP_133420401.1">
    <property type="nucleotide sequence ID" value="NZ_CP086199.1"/>
</dbReference>
<comment type="caution">
    <text evidence="1">The sequence shown here is derived from an EMBL/GenBank/DDBJ whole genome shotgun (WGS) entry which is preliminary data.</text>
</comment>
<protein>
    <recommendedName>
        <fullName evidence="3">DNA-binding protein</fullName>
    </recommendedName>
</protein>
<proteinExistence type="predicted"/>
<evidence type="ECO:0000313" key="1">
    <source>
        <dbReference type="EMBL" id="TDM15171.1"/>
    </source>
</evidence>
<evidence type="ECO:0000313" key="2">
    <source>
        <dbReference type="Proteomes" id="UP000294865"/>
    </source>
</evidence>
<reference evidence="1 2" key="1">
    <citation type="submission" date="2019-01" db="EMBL/GenBank/DDBJ databases">
        <title>Draft genome sequences of Macrococcus caseolyticus, Macrococcus canis, Macrococcus bohemicus and Macrococcus goetzii.</title>
        <authorList>
            <person name="Mazhar S."/>
            <person name="Altermann E."/>
            <person name="Hill C."/>
            <person name="Mcauliffe O."/>
        </authorList>
    </citation>
    <scope>NUCLEOTIDE SEQUENCE [LARGE SCALE GENOMIC DNA]</scope>
    <source>
        <strain evidence="1 2">DPC7162</strain>
    </source>
</reference>